<gene>
    <name evidence="9" type="ORF">KEH51_01335</name>
</gene>
<evidence type="ECO:0000313" key="10">
    <source>
        <dbReference type="Proteomes" id="UP000680045"/>
    </source>
</evidence>
<feature type="transmembrane region" description="Helical" evidence="7">
    <location>
        <begin position="105"/>
        <end position="124"/>
    </location>
</feature>
<keyword evidence="6 7" id="KW-0472">Membrane</keyword>
<dbReference type="PANTHER" id="PTHR42920:SF5">
    <property type="entry name" value="EAMA DOMAIN-CONTAINING PROTEIN"/>
    <property type="match status" value="1"/>
</dbReference>
<dbReference type="InterPro" id="IPR051258">
    <property type="entry name" value="Diverse_Substrate_Transporter"/>
</dbReference>
<comment type="similarity">
    <text evidence="2">Belongs to the EamA transporter family.</text>
</comment>
<evidence type="ECO:0000256" key="7">
    <source>
        <dbReference type="SAM" id="Phobius"/>
    </source>
</evidence>
<evidence type="ECO:0000256" key="6">
    <source>
        <dbReference type="ARBA" id="ARBA00023136"/>
    </source>
</evidence>
<evidence type="ECO:0000256" key="1">
    <source>
        <dbReference type="ARBA" id="ARBA00004651"/>
    </source>
</evidence>
<comment type="subcellular location">
    <subcellularLocation>
        <location evidence="1">Cell membrane</location>
        <topology evidence="1">Multi-pass membrane protein</topology>
    </subcellularLocation>
</comment>
<dbReference type="Proteomes" id="UP000680045">
    <property type="component" value="Unassembled WGS sequence"/>
</dbReference>
<comment type="caution">
    <text evidence="9">The sequence shown here is derived from an EMBL/GenBank/DDBJ whole genome shotgun (WGS) entry which is preliminary data.</text>
</comment>
<feature type="transmembrane region" description="Helical" evidence="7">
    <location>
        <begin position="50"/>
        <end position="66"/>
    </location>
</feature>
<dbReference type="InterPro" id="IPR000620">
    <property type="entry name" value="EamA_dom"/>
</dbReference>
<keyword evidence="5 7" id="KW-1133">Transmembrane helix</keyword>
<protein>
    <recommendedName>
        <fullName evidence="8">EamA domain-containing protein</fullName>
    </recommendedName>
</protein>
<evidence type="ECO:0000256" key="4">
    <source>
        <dbReference type="ARBA" id="ARBA00022692"/>
    </source>
</evidence>
<keyword evidence="4 7" id="KW-0812">Transmembrane</keyword>
<feature type="transmembrane region" description="Helical" evidence="7">
    <location>
        <begin position="72"/>
        <end position="93"/>
    </location>
</feature>
<proteinExistence type="inferred from homology"/>
<reference evidence="9" key="1">
    <citation type="submission" date="2021-04" db="EMBL/GenBank/DDBJ databases">
        <title>Whole genome sequencing of Enterococci isolates from hospitalized patients.</title>
        <authorList>
            <person name="Ogoti B.M."/>
            <person name="Onyambu F.G."/>
        </authorList>
    </citation>
    <scope>NUCLEOTIDE SEQUENCE</scope>
    <source>
        <strain evidence="9">242</strain>
    </source>
</reference>
<feature type="domain" description="EamA" evidence="8">
    <location>
        <begin position="74"/>
        <end position="170"/>
    </location>
</feature>
<evidence type="ECO:0000256" key="2">
    <source>
        <dbReference type="ARBA" id="ARBA00007362"/>
    </source>
</evidence>
<dbReference type="EMBL" id="JAGTPW010000002">
    <property type="protein sequence ID" value="MBR8643890.1"/>
    <property type="molecule type" value="Genomic_DNA"/>
</dbReference>
<evidence type="ECO:0000256" key="5">
    <source>
        <dbReference type="ARBA" id="ARBA00022989"/>
    </source>
</evidence>
<dbReference type="Pfam" id="PF00892">
    <property type="entry name" value="EamA"/>
    <property type="match status" value="1"/>
</dbReference>
<dbReference type="GO" id="GO:0005886">
    <property type="term" value="C:plasma membrane"/>
    <property type="evidence" value="ECO:0007669"/>
    <property type="project" value="UniProtKB-SubCell"/>
</dbReference>
<name>A0A941J5W2_9BACI</name>
<sequence>MSSAIWKFDCFLLWHKNTSATSTGFLMSTTVILVPILQAFITRKLPSNKILFGVTIVSIGLALLTISGDFTFASGSLYCLVSAFLYGVQIITTSRFTREIDALKLGVYQLGFAALYATIGTFVIETPVLPHEAIDRISILSLALITAYGFVMQSIAQKYTTPESTGFLFFV</sequence>
<feature type="transmembrane region" description="Helical" evidence="7">
    <location>
        <begin position="20"/>
        <end position="41"/>
    </location>
</feature>
<keyword evidence="3" id="KW-1003">Cell membrane</keyword>
<accession>A0A941J5W2</accession>
<feature type="transmembrane region" description="Helical" evidence="7">
    <location>
        <begin position="136"/>
        <end position="156"/>
    </location>
</feature>
<evidence type="ECO:0000313" key="9">
    <source>
        <dbReference type="EMBL" id="MBR8643890.1"/>
    </source>
</evidence>
<dbReference type="AlphaFoldDB" id="A0A941J5W2"/>
<organism evidence="9 10">
    <name type="scientific">Peribacillus frigoritolerans</name>
    <dbReference type="NCBI Taxonomy" id="450367"/>
    <lineage>
        <taxon>Bacteria</taxon>
        <taxon>Bacillati</taxon>
        <taxon>Bacillota</taxon>
        <taxon>Bacilli</taxon>
        <taxon>Bacillales</taxon>
        <taxon>Bacillaceae</taxon>
        <taxon>Peribacillus</taxon>
    </lineage>
</organism>
<dbReference type="PANTHER" id="PTHR42920">
    <property type="entry name" value="OS03G0707200 PROTEIN-RELATED"/>
    <property type="match status" value="1"/>
</dbReference>
<evidence type="ECO:0000256" key="3">
    <source>
        <dbReference type="ARBA" id="ARBA00022475"/>
    </source>
</evidence>
<evidence type="ECO:0000259" key="8">
    <source>
        <dbReference type="Pfam" id="PF00892"/>
    </source>
</evidence>